<dbReference type="EMBL" id="JH993998">
    <property type="protein sequence ID" value="ELQ74994.1"/>
    <property type="molecule type" value="Genomic_DNA"/>
</dbReference>
<keyword evidence="1" id="KW-1133">Transmembrane helix</keyword>
<accession>L7JU96</accession>
<keyword evidence="3" id="KW-1185">Reference proteome</keyword>
<dbReference type="OrthoDB" id="2196113at2759"/>
<evidence type="ECO:0000256" key="1">
    <source>
        <dbReference type="SAM" id="Phobius"/>
    </source>
</evidence>
<name>L7JU96_TRAHO</name>
<protein>
    <submittedName>
        <fullName evidence="2">Molecular chaperone (DnaJ superfamily)</fullName>
    </submittedName>
</protein>
<evidence type="ECO:0000313" key="2">
    <source>
        <dbReference type="EMBL" id="ELQ74994.1"/>
    </source>
</evidence>
<dbReference type="HOGENOM" id="CLU_1490095_0_0_1"/>
<organism evidence="2 3">
    <name type="scientific">Trachipleistophora hominis</name>
    <name type="common">Microsporidian parasite</name>
    <dbReference type="NCBI Taxonomy" id="72359"/>
    <lineage>
        <taxon>Eukaryota</taxon>
        <taxon>Fungi</taxon>
        <taxon>Fungi incertae sedis</taxon>
        <taxon>Microsporidia</taxon>
        <taxon>Pleistophoridae</taxon>
        <taxon>Trachipleistophora</taxon>
    </lineage>
</organism>
<evidence type="ECO:0000313" key="3">
    <source>
        <dbReference type="Proteomes" id="UP000011185"/>
    </source>
</evidence>
<dbReference type="OMA" id="RTFYEMF"/>
<reference evidence="2 3" key="1">
    <citation type="journal article" date="2012" name="PLoS Pathog.">
        <title>The genome of the obligate intracellular parasite Trachipleistophora hominis: new insights into microsporidian genome dynamics and reductive evolution.</title>
        <authorList>
            <person name="Heinz E."/>
            <person name="Williams T.A."/>
            <person name="Nakjang S."/>
            <person name="Noel C.J."/>
            <person name="Swan D.C."/>
            <person name="Goldberg A.V."/>
            <person name="Harris S.R."/>
            <person name="Weinmaier T."/>
            <person name="Markert S."/>
            <person name="Becher D."/>
            <person name="Bernhardt J."/>
            <person name="Dagan T."/>
            <person name="Hacker C."/>
            <person name="Lucocq J.M."/>
            <person name="Schweder T."/>
            <person name="Rattei T."/>
            <person name="Hall N."/>
            <person name="Hirt R.P."/>
            <person name="Embley T.M."/>
        </authorList>
    </citation>
    <scope>NUCLEOTIDE SEQUENCE [LARGE SCALE GENOMIC DNA]</scope>
</reference>
<keyword evidence="1" id="KW-0812">Transmembrane</keyword>
<sequence>MFPFLQTIRSLSNNTNILKSIQTLHKKTKFRTFYEMFDVKENTDIKIIRSKFYKLVKESKPFPDLNIPKGVAEKIITEGYNILNRHKQEYDALLRSKFSVPVSPETRTFFYVNLVVFVLFVALLSDLLVCLIRFLVNRRRYEGVDKAQEKKLRRRGDIEVFSLDRMYTIRFCKRLKRVFVR</sequence>
<dbReference type="VEuPathDB" id="MicrosporidiaDB:THOM_2036"/>
<dbReference type="AlphaFoldDB" id="L7JU96"/>
<dbReference type="Proteomes" id="UP000011185">
    <property type="component" value="Unassembled WGS sequence"/>
</dbReference>
<proteinExistence type="predicted"/>
<dbReference type="InParanoid" id="L7JU96"/>
<dbReference type="SUPFAM" id="SSF46565">
    <property type="entry name" value="Chaperone J-domain"/>
    <property type="match status" value="1"/>
</dbReference>
<dbReference type="InterPro" id="IPR036869">
    <property type="entry name" value="J_dom_sf"/>
</dbReference>
<keyword evidence="1" id="KW-0472">Membrane</keyword>
<feature type="transmembrane region" description="Helical" evidence="1">
    <location>
        <begin position="109"/>
        <end position="136"/>
    </location>
</feature>
<gene>
    <name evidence="2" type="ORF">THOM_2036</name>
</gene>